<dbReference type="Pfam" id="PF03489">
    <property type="entry name" value="SapB_2"/>
    <property type="match status" value="1"/>
</dbReference>
<keyword evidence="1" id="KW-1015">Disulfide bond</keyword>
<dbReference type="SUPFAM" id="SSF47862">
    <property type="entry name" value="Saposin"/>
    <property type="match status" value="1"/>
</dbReference>
<sequence length="147" mass="16493">MFCNLLVAYFFIGSACAMHIEYLRVDSAEELLDGTLDSADQDENLLMSETQLLPGACWACQWAMKKVKKQLGNNPNVDMIKAQLTKVCNSIGFLRGICKKMINKFLDILVEELSTTDDPTTICVNIGICKSLSMLKLFQAFPHHKKI</sequence>
<evidence type="ECO:0000313" key="5">
    <source>
        <dbReference type="Proteomes" id="UP000593565"/>
    </source>
</evidence>
<keyword evidence="2" id="KW-0732">Signal</keyword>
<evidence type="ECO:0000256" key="1">
    <source>
        <dbReference type="ARBA" id="ARBA00023157"/>
    </source>
</evidence>
<dbReference type="Pfam" id="PF05184">
    <property type="entry name" value="SapB_1"/>
    <property type="match status" value="1"/>
</dbReference>
<dbReference type="AlphaFoldDB" id="A0A7J6AMM2"/>
<dbReference type="InterPro" id="IPR008138">
    <property type="entry name" value="SapB_2"/>
</dbReference>
<accession>A0A7J6AMM2</accession>
<dbReference type="Gene3D" id="1.10.225.10">
    <property type="entry name" value="Saposin-like"/>
    <property type="match status" value="1"/>
</dbReference>
<proteinExistence type="predicted"/>
<keyword evidence="5" id="KW-1185">Reference proteome</keyword>
<feature type="chain" id="PRO_5029645672" description="Saposin B-type domain-containing protein" evidence="2">
    <location>
        <begin position="18"/>
        <end position="147"/>
    </location>
</feature>
<comment type="caution">
    <text evidence="4">The sequence shown here is derived from an EMBL/GenBank/DDBJ whole genome shotgun (WGS) entry which is preliminary data.</text>
</comment>
<dbReference type="Proteomes" id="UP000593565">
    <property type="component" value="Unassembled WGS sequence"/>
</dbReference>
<evidence type="ECO:0000259" key="3">
    <source>
        <dbReference type="PROSITE" id="PS50015"/>
    </source>
</evidence>
<evidence type="ECO:0000313" key="4">
    <source>
        <dbReference type="EMBL" id="KAF4084115.1"/>
    </source>
</evidence>
<evidence type="ECO:0000256" key="2">
    <source>
        <dbReference type="SAM" id="SignalP"/>
    </source>
</evidence>
<dbReference type="PANTHER" id="PTHR15541:SF2">
    <property type="entry name" value="GRANULYSIN"/>
    <property type="match status" value="1"/>
</dbReference>
<dbReference type="PROSITE" id="PS50015">
    <property type="entry name" value="SAP_B"/>
    <property type="match status" value="1"/>
</dbReference>
<dbReference type="EMBL" id="JAAGNN010000010">
    <property type="protein sequence ID" value="KAF4084115.1"/>
    <property type="molecule type" value="Genomic_DNA"/>
</dbReference>
<feature type="signal peptide" evidence="2">
    <location>
        <begin position="1"/>
        <end position="17"/>
    </location>
</feature>
<dbReference type="PANTHER" id="PTHR15541">
    <property type="entry name" value="GRANULYSIN RELATED"/>
    <property type="match status" value="1"/>
</dbReference>
<dbReference type="GO" id="GO:0006629">
    <property type="term" value="P:lipid metabolic process"/>
    <property type="evidence" value="ECO:0007669"/>
    <property type="project" value="InterPro"/>
</dbReference>
<reference evidence="4 5" key="1">
    <citation type="submission" date="2020-02" db="EMBL/GenBank/DDBJ databases">
        <title>A chromosome-scale genome assembly of the black bullhead catfish (Ameiurus melas).</title>
        <authorList>
            <person name="Wen M."/>
            <person name="Zham M."/>
            <person name="Cabau C."/>
            <person name="Klopp C."/>
            <person name="Donnadieu C."/>
            <person name="Roques C."/>
            <person name="Bouchez O."/>
            <person name="Lampietro C."/>
            <person name="Jouanno E."/>
            <person name="Herpin A."/>
            <person name="Louis A."/>
            <person name="Berthelot C."/>
            <person name="Parey E."/>
            <person name="Roest-Crollius H."/>
            <person name="Braasch I."/>
            <person name="Postlethwait J."/>
            <person name="Robinson-Rechavi M."/>
            <person name="Echchiki A."/>
            <person name="Begum T."/>
            <person name="Montfort J."/>
            <person name="Schartl M."/>
            <person name="Bobe J."/>
            <person name="Guiguen Y."/>
        </authorList>
    </citation>
    <scope>NUCLEOTIDE SEQUENCE [LARGE SCALE GENOMIC DNA]</scope>
    <source>
        <strain evidence="4">M_S1</strain>
        <tissue evidence="4">Blood</tissue>
    </source>
</reference>
<dbReference type="GO" id="GO:0042742">
    <property type="term" value="P:defense response to bacterium"/>
    <property type="evidence" value="ECO:0007669"/>
    <property type="project" value="InterPro"/>
</dbReference>
<dbReference type="OrthoDB" id="69496at2759"/>
<feature type="domain" description="Saposin B-type" evidence="3">
    <location>
        <begin position="53"/>
        <end position="133"/>
    </location>
</feature>
<dbReference type="InterPro" id="IPR011001">
    <property type="entry name" value="Saposin-like"/>
</dbReference>
<name>A0A7J6AMM2_AMEME</name>
<dbReference type="InterPro" id="IPR038847">
    <property type="entry name" value="Granulysin-like"/>
</dbReference>
<dbReference type="SMART" id="SM00741">
    <property type="entry name" value="SapB"/>
    <property type="match status" value="1"/>
</dbReference>
<gene>
    <name evidence="4" type="ORF">AMELA_G00125020</name>
</gene>
<organism evidence="4 5">
    <name type="scientific">Ameiurus melas</name>
    <name type="common">Black bullhead</name>
    <name type="synonym">Silurus melas</name>
    <dbReference type="NCBI Taxonomy" id="219545"/>
    <lineage>
        <taxon>Eukaryota</taxon>
        <taxon>Metazoa</taxon>
        <taxon>Chordata</taxon>
        <taxon>Craniata</taxon>
        <taxon>Vertebrata</taxon>
        <taxon>Euteleostomi</taxon>
        <taxon>Actinopterygii</taxon>
        <taxon>Neopterygii</taxon>
        <taxon>Teleostei</taxon>
        <taxon>Ostariophysi</taxon>
        <taxon>Siluriformes</taxon>
        <taxon>Ictaluridae</taxon>
        <taxon>Ameiurus</taxon>
    </lineage>
</organism>
<dbReference type="InterPro" id="IPR008139">
    <property type="entry name" value="SaposinB_dom"/>
</dbReference>
<dbReference type="InterPro" id="IPR007856">
    <property type="entry name" value="SapB_1"/>
</dbReference>
<protein>
    <recommendedName>
        <fullName evidence="3">Saposin B-type domain-containing protein</fullName>
    </recommendedName>
</protein>